<keyword evidence="3" id="KW-1185">Reference proteome</keyword>
<dbReference type="AlphaFoldDB" id="A0A8K0EAC7"/>
<feature type="compositionally biased region" description="Low complexity" evidence="1">
    <location>
        <begin position="75"/>
        <end position="85"/>
    </location>
</feature>
<accession>A0A8K0EAC7</accession>
<gene>
    <name evidence="2" type="primary">Hypp6546</name>
    <name evidence="2" type="ORF">BLAG_LOCUS5598</name>
</gene>
<dbReference type="OrthoDB" id="2162928at2759"/>
<name>A0A8K0EAC7_BRALA</name>
<protein>
    <submittedName>
        <fullName evidence="2">Hypp6546 protein</fullName>
    </submittedName>
</protein>
<dbReference type="EMBL" id="OV696697">
    <property type="protein sequence ID" value="CAH1242293.1"/>
    <property type="molecule type" value="Genomic_DNA"/>
</dbReference>
<proteinExistence type="predicted"/>
<evidence type="ECO:0000256" key="1">
    <source>
        <dbReference type="SAM" id="MobiDB-lite"/>
    </source>
</evidence>
<dbReference type="Proteomes" id="UP000838412">
    <property type="component" value="Chromosome 12"/>
</dbReference>
<sequence>MRVKWNNWMIDGPRHFTRMGNRKSPSKTDILKWLRDSWDDIPGDIVIRSFRKVGISLAMDDTEDKEMASNDSDDAASASSSSESGSDVDLDELFRNDPEDEEFLGF</sequence>
<reference evidence="2" key="1">
    <citation type="submission" date="2022-01" db="EMBL/GenBank/DDBJ databases">
        <authorList>
            <person name="Braso-Vives M."/>
        </authorList>
    </citation>
    <scope>NUCLEOTIDE SEQUENCE</scope>
</reference>
<evidence type="ECO:0000313" key="2">
    <source>
        <dbReference type="EMBL" id="CAH1242293.1"/>
    </source>
</evidence>
<feature type="region of interest" description="Disordered" evidence="1">
    <location>
        <begin position="62"/>
        <end position="106"/>
    </location>
</feature>
<evidence type="ECO:0000313" key="3">
    <source>
        <dbReference type="Proteomes" id="UP000838412"/>
    </source>
</evidence>
<organism evidence="2 3">
    <name type="scientific">Branchiostoma lanceolatum</name>
    <name type="common">Common lancelet</name>
    <name type="synonym">Amphioxus lanceolatum</name>
    <dbReference type="NCBI Taxonomy" id="7740"/>
    <lineage>
        <taxon>Eukaryota</taxon>
        <taxon>Metazoa</taxon>
        <taxon>Chordata</taxon>
        <taxon>Cephalochordata</taxon>
        <taxon>Leptocardii</taxon>
        <taxon>Amphioxiformes</taxon>
        <taxon>Branchiostomatidae</taxon>
        <taxon>Branchiostoma</taxon>
    </lineage>
</organism>